<keyword evidence="3" id="KW-1185">Reference proteome</keyword>
<evidence type="ECO:0000313" key="2">
    <source>
        <dbReference type="EMBL" id="MBO1307845.1"/>
    </source>
</evidence>
<feature type="signal peptide" evidence="1">
    <location>
        <begin position="1"/>
        <end position="20"/>
    </location>
</feature>
<proteinExistence type="predicted"/>
<sequence length="358" mass="39854">MKRLKLVVLLGTVLLLGACSKSPKEEFITVYDSLSTEEYNAGEFELSIDDFKMNQTTGAAWANMLGENLKNMSLTGEFQYNEKDESFSLDADVEAFGSTIPFEMVGKENEGYISTSFVDGMLTFMDSFGVDAEADPAQVAELKGKYLSIDAEEVEAEAGERSEDVPDPEEVRGKMKAVLNKANDKSFKSEDDTVSHTFTSKEMVKIARDADLGEETEKNLGDMTMTMKINKKTKKTDCTIKMKDADYQMTMKAVVTPSKKKGAISMPKEKDIVPAEELENLFVPQELSGPVGESAWEDEEIEPITDEEFEVMYTQLEANLGAFSEDTRRGILDSYSPYLNDEQIARMEALLFPVEPAV</sequence>
<gene>
    <name evidence="2" type="ORF">JZO70_16845</name>
</gene>
<comment type="caution">
    <text evidence="2">The sequence shown here is derived from an EMBL/GenBank/DDBJ whole genome shotgun (WGS) entry which is preliminary data.</text>
</comment>
<feature type="chain" id="PRO_5045677632" description="Lipoprotein" evidence="1">
    <location>
        <begin position="21"/>
        <end position="358"/>
    </location>
</feature>
<dbReference type="PROSITE" id="PS51257">
    <property type="entry name" value="PROKAR_LIPOPROTEIN"/>
    <property type="match status" value="1"/>
</dbReference>
<dbReference type="EMBL" id="JAFREM010000028">
    <property type="protein sequence ID" value="MBO1307845.1"/>
    <property type="molecule type" value="Genomic_DNA"/>
</dbReference>
<name>A0ABS3LFL3_9ENTE</name>
<dbReference type="Proteomes" id="UP000664601">
    <property type="component" value="Unassembled WGS sequence"/>
</dbReference>
<reference evidence="2 3" key="1">
    <citation type="submission" date="2021-03" db="EMBL/GenBank/DDBJ databases">
        <title>Enterococcal diversity collection.</title>
        <authorList>
            <person name="Gilmore M.S."/>
            <person name="Schwartzman J."/>
            <person name="Van Tyne D."/>
            <person name="Martin M."/>
            <person name="Earl A.M."/>
            <person name="Manson A.L."/>
            <person name="Straub T."/>
            <person name="Salamzade R."/>
            <person name="Saavedra J."/>
            <person name="Lebreton F."/>
            <person name="Prichula J."/>
            <person name="Schaufler K."/>
            <person name="Gaca A."/>
            <person name="Sgardioli B."/>
            <person name="Wagenaar J."/>
            <person name="Strong T."/>
        </authorList>
    </citation>
    <scope>NUCLEOTIDE SEQUENCE [LARGE SCALE GENOMIC DNA]</scope>
    <source>
        <strain evidence="2 3">669A</strain>
    </source>
</reference>
<evidence type="ECO:0000256" key="1">
    <source>
        <dbReference type="SAM" id="SignalP"/>
    </source>
</evidence>
<dbReference type="RefSeq" id="WP_207674835.1">
    <property type="nucleotide sequence ID" value="NZ_JAFREM010000028.1"/>
</dbReference>
<evidence type="ECO:0000313" key="3">
    <source>
        <dbReference type="Proteomes" id="UP000664601"/>
    </source>
</evidence>
<accession>A0ABS3LFL3</accession>
<protein>
    <recommendedName>
        <fullName evidence="4">Lipoprotein</fullName>
    </recommendedName>
</protein>
<organism evidence="2 3">
    <name type="scientific">Candidatus Enterococcus moelleringii</name>
    <dbReference type="NCBI Taxonomy" id="2815325"/>
    <lineage>
        <taxon>Bacteria</taxon>
        <taxon>Bacillati</taxon>
        <taxon>Bacillota</taxon>
        <taxon>Bacilli</taxon>
        <taxon>Lactobacillales</taxon>
        <taxon>Enterococcaceae</taxon>
        <taxon>Enterococcus</taxon>
    </lineage>
</organism>
<keyword evidence="1" id="KW-0732">Signal</keyword>
<evidence type="ECO:0008006" key="4">
    <source>
        <dbReference type="Google" id="ProtNLM"/>
    </source>
</evidence>